<dbReference type="EC" id="1.14.13.127" evidence="4"/>
<sequence>MPKNASDTDVIIVGAGPTGLLLANLLGTMGVRTTIIERNAGTVDEPRAVSIDDESMRSLQAAGLSDEVGAICSRGYGSIYKGPNGNVFATVKPFIKEYGFDKRNAFQQPEFEAILRAALERHDNVTAHFETEVTGFSQTSEAVKAAVTFPDSESGTVTGSYMVACDGGRSAIRKALDIPMEGTTFEEPWLIVDLLSTQNRCFHTEVHCDPSRPSITLPGPNGVRRYEFKLQKGENPQQVTEETFVRRLLAETGPDAKEPIRRVRVYTFHARIAERWREGRVFLAGDAAHLTPPFAGQGMNSGLRDAHSLAWRLAETLHATGSTDLLDSYQTERKPHAWSLIQLALRMGQVMMPASRLQGSLIRAGFHALALYPPARDYFAQMKYKPKPRFEQGLIQHGVRRNKHSVVGRMIPQPVVADPDRTHHLLDEVLPDRPVVLLYSKAPDTDLSETARAQFRKLGVSIVGLTPECTNPVSADFPIYRDQSRFFASEPYKFHVGHAFLVRRDRYVAASAPVSRADSLTEMILRLSPQLEHAQSSVSEHISRKKETSGPIPRTA</sequence>
<evidence type="ECO:0000313" key="5">
    <source>
        <dbReference type="Proteomes" id="UP000049983"/>
    </source>
</evidence>
<dbReference type="PRINTS" id="PR00420">
    <property type="entry name" value="RNGMNOXGNASE"/>
</dbReference>
<name>A0A0M6ZI38_9HYPH</name>
<evidence type="ECO:0000256" key="1">
    <source>
        <dbReference type="ARBA" id="ARBA00023002"/>
    </source>
</evidence>
<accession>A0A0M6ZI38</accession>
<dbReference type="NCBIfam" id="NF004831">
    <property type="entry name" value="PRK06183.1-5"/>
    <property type="match status" value="1"/>
</dbReference>
<dbReference type="Proteomes" id="UP000049983">
    <property type="component" value="Unassembled WGS sequence"/>
</dbReference>
<dbReference type="PANTHER" id="PTHR43476:SF3">
    <property type="entry name" value="FAD-BINDING MONOOXYGENASE"/>
    <property type="match status" value="1"/>
</dbReference>
<dbReference type="Gene3D" id="3.40.30.120">
    <property type="match status" value="1"/>
</dbReference>
<protein>
    <submittedName>
        <fullName evidence="4">3-(3-hydroxy-phenyl)propionate/3-hydroxycinnamic acid hydroxylase</fullName>
        <ecNumber evidence="4">1.14.13.127</ecNumber>
    </submittedName>
</protein>
<reference evidence="5" key="1">
    <citation type="submission" date="2015-07" db="EMBL/GenBank/DDBJ databases">
        <authorList>
            <person name="Rodrigo-Torres Lidia"/>
            <person name="Arahal R.David."/>
        </authorList>
    </citation>
    <scope>NUCLEOTIDE SEQUENCE [LARGE SCALE GENOMIC DNA]</scope>
    <source>
        <strain evidence="5">CECT 5096</strain>
    </source>
</reference>
<feature type="domain" description="FAD-binding" evidence="3">
    <location>
        <begin position="7"/>
        <end position="343"/>
    </location>
</feature>
<dbReference type="InterPro" id="IPR002938">
    <property type="entry name" value="FAD-bd"/>
</dbReference>
<dbReference type="AlphaFoldDB" id="A0A0M6ZI38"/>
<dbReference type="Gene3D" id="3.50.50.60">
    <property type="entry name" value="FAD/NAD(P)-binding domain"/>
    <property type="match status" value="1"/>
</dbReference>
<dbReference type="NCBIfam" id="NF004829">
    <property type="entry name" value="PRK06183.1-3"/>
    <property type="match status" value="1"/>
</dbReference>
<dbReference type="RefSeq" id="WP_055110929.1">
    <property type="nucleotide sequence ID" value="NZ_CXWA01000006.1"/>
</dbReference>
<dbReference type="GO" id="GO:0008688">
    <property type="term" value="F:3-(3-hydroxyphenyl)propionate hydroxylase activity"/>
    <property type="evidence" value="ECO:0007669"/>
    <property type="project" value="UniProtKB-EC"/>
</dbReference>
<dbReference type="Gene3D" id="3.30.70.2450">
    <property type="match status" value="1"/>
</dbReference>
<dbReference type="Pfam" id="PF01494">
    <property type="entry name" value="FAD_binding_3"/>
    <property type="match status" value="1"/>
</dbReference>
<proteinExistence type="predicted"/>
<dbReference type="InterPro" id="IPR036188">
    <property type="entry name" value="FAD/NAD-bd_sf"/>
</dbReference>
<dbReference type="SUPFAM" id="SSF51905">
    <property type="entry name" value="FAD/NAD(P)-binding domain"/>
    <property type="match status" value="1"/>
</dbReference>
<keyword evidence="5" id="KW-1185">Reference proteome</keyword>
<dbReference type="PANTHER" id="PTHR43476">
    <property type="entry name" value="3-(3-HYDROXY-PHENYL)PROPIONATE/3-HYDROXYCINNAMIC ACID HYDROXYLASE"/>
    <property type="match status" value="1"/>
</dbReference>
<evidence type="ECO:0000256" key="2">
    <source>
        <dbReference type="SAM" id="MobiDB-lite"/>
    </source>
</evidence>
<evidence type="ECO:0000313" key="4">
    <source>
        <dbReference type="EMBL" id="CTQ72269.1"/>
    </source>
</evidence>
<feature type="region of interest" description="Disordered" evidence="2">
    <location>
        <begin position="535"/>
        <end position="556"/>
    </location>
</feature>
<dbReference type="STRING" id="311410.LA5095_00035"/>
<dbReference type="InterPro" id="IPR050631">
    <property type="entry name" value="PheA/TfdB_FAD_monoxygenase"/>
</dbReference>
<dbReference type="EMBL" id="CXWC01000011">
    <property type="protein sequence ID" value="CTQ72269.1"/>
    <property type="molecule type" value="Genomic_DNA"/>
</dbReference>
<gene>
    <name evidence="4" type="primary">mhpA_1</name>
    <name evidence="4" type="ORF">LA5096_03176</name>
</gene>
<dbReference type="GO" id="GO:0019622">
    <property type="term" value="P:3-(3-hydroxy)phenylpropionate catabolic process"/>
    <property type="evidence" value="ECO:0007669"/>
    <property type="project" value="TreeGrafter"/>
</dbReference>
<keyword evidence="1 4" id="KW-0560">Oxidoreductase</keyword>
<evidence type="ECO:0000259" key="3">
    <source>
        <dbReference type="Pfam" id="PF01494"/>
    </source>
</evidence>
<dbReference type="GeneID" id="97670529"/>
<dbReference type="GO" id="GO:0071949">
    <property type="term" value="F:FAD binding"/>
    <property type="evidence" value="ECO:0007669"/>
    <property type="project" value="InterPro"/>
</dbReference>
<organism evidence="4 5">
    <name type="scientific">Roseibium album</name>
    <dbReference type="NCBI Taxonomy" id="311410"/>
    <lineage>
        <taxon>Bacteria</taxon>
        <taxon>Pseudomonadati</taxon>
        <taxon>Pseudomonadota</taxon>
        <taxon>Alphaproteobacteria</taxon>
        <taxon>Hyphomicrobiales</taxon>
        <taxon>Stappiaceae</taxon>
        <taxon>Roseibium</taxon>
    </lineage>
</organism>